<gene>
    <name evidence="2" type="ORF">IAC23_01705</name>
</gene>
<protein>
    <submittedName>
        <fullName evidence="2">FimB/Mfa2 family fimbrial subunit</fullName>
    </submittedName>
</protein>
<organism evidence="2 3">
    <name type="scientific">Candidatus Cryptobacteroides merdavium</name>
    <dbReference type="NCBI Taxonomy" id="2840769"/>
    <lineage>
        <taxon>Bacteria</taxon>
        <taxon>Pseudomonadati</taxon>
        <taxon>Bacteroidota</taxon>
        <taxon>Bacteroidia</taxon>
        <taxon>Bacteroidales</taxon>
        <taxon>Candidatus Cryptobacteroides</taxon>
    </lineage>
</organism>
<name>A0A9D9EG53_9BACT</name>
<dbReference type="PROSITE" id="PS51257">
    <property type="entry name" value="PROKAR_LIPOPROTEIN"/>
    <property type="match status" value="1"/>
</dbReference>
<dbReference type="Proteomes" id="UP000823619">
    <property type="component" value="Unassembled WGS sequence"/>
</dbReference>
<dbReference type="AlphaFoldDB" id="A0A9D9EG53"/>
<comment type="caution">
    <text evidence="2">The sequence shown here is derived from an EMBL/GenBank/DDBJ whole genome shotgun (WGS) entry which is preliminary data.</text>
</comment>
<reference evidence="2" key="2">
    <citation type="journal article" date="2021" name="PeerJ">
        <title>Extensive microbial diversity within the chicken gut microbiome revealed by metagenomics and culture.</title>
        <authorList>
            <person name="Gilroy R."/>
            <person name="Ravi A."/>
            <person name="Getino M."/>
            <person name="Pursley I."/>
            <person name="Horton D.L."/>
            <person name="Alikhan N.F."/>
            <person name="Baker D."/>
            <person name="Gharbi K."/>
            <person name="Hall N."/>
            <person name="Watson M."/>
            <person name="Adriaenssens E.M."/>
            <person name="Foster-Nyarko E."/>
            <person name="Jarju S."/>
            <person name="Secka A."/>
            <person name="Antonio M."/>
            <person name="Oren A."/>
            <person name="Chaudhuri R.R."/>
            <person name="La Ragione R."/>
            <person name="Hildebrand F."/>
            <person name="Pallen M.J."/>
        </authorList>
    </citation>
    <scope>NUCLEOTIDE SEQUENCE</scope>
    <source>
        <strain evidence="2">D5-748</strain>
    </source>
</reference>
<evidence type="ECO:0000313" key="3">
    <source>
        <dbReference type="Proteomes" id="UP000823619"/>
    </source>
</evidence>
<accession>A0A9D9EG53</accession>
<reference evidence="2" key="1">
    <citation type="submission" date="2020-10" db="EMBL/GenBank/DDBJ databases">
        <authorList>
            <person name="Gilroy R."/>
        </authorList>
    </citation>
    <scope>NUCLEOTIDE SEQUENCE</scope>
    <source>
        <strain evidence="2">D5-748</strain>
    </source>
</reference>
<sequence length="771" mass="83636">MEKKILKNMLVGLVLPAFAAMTGCSDRQLAADTEGISPVKFRFRTSAMTGDASEDSRINDVTACRFEDGMLMEILRLQPPDASGICSFDTERMSGILHVIANASSLEAAGDLEPGKTTLADFLRMEASADEMTADGLTMTGKTVLGQAAGTVTDVQMTRSVARLDISSEEKDVHVHSVVVRGLRNSGPVNPQESVSPDGGVPVCDSDKQEEGGWAFSGTEHVTDFSDSPLHNGYRTLVYVPEQEGVAVSAEVTAAFGGALHRLTAELPAKIRRNTVYTLAVHGNGAGISVSVLDGNWEAGDSSDSSPSLKGLVDVDNSVFGDGVRVNATRDTVFVGHLENDFVLSLLAEPSAEVTVDGMVRGVEIGFMPSGGKTLVPAAAVSVRSALRMPGRGAEKIHLDVREGNVHSGRVVLVFGANPVKIDGILRFDEEGICDFGRYVDGELAVISLPEGREFSLEFGSGEASWMKAEEVQAGTGMRKTGAGKSYRLLGGWKPNDPKADGRVQEGMLVISDPDGSDRETYAVRRLNWGLPVVKMGETWWCRYNLRGNVRDFEDQITNGMDPAPSGGLYEMLSSVPEDELLELMGDQYQAGNTDGLPLSHDGTAFFHAGMKSQAMNFGLLDPEEMAPEGYRIPDYDDYAFFSASNDFNIGGIGERSFNNMSGQSLNVRIAERDVNFLGHRYGTVSFYDFEHEGNHWTLFGLGHQWNTDPGKIAVKTLLLATYGNSGRTWVMEGYASWDRPGQNWIKFAENNSVKTRMIRCVKTPVEYIYE</sequence>
<evidence type="ECO:0000256" key="1">
    <source>
        <dbReference type="SAM" id="SignalP"/>
    </source>
</evidence>
<proteinExistence type="predicted"/>
<feature type="signal peptide" evidence="1">
    <location>
        <begin position="1"/>
        <end position="19"/>
    </location>
</feature>
<feature type="chain" id="PRO_5038628920" evidence="1">
    <location>
        <begin position="20"/>
        <end position="771"/>
    </location>
</feature>
<evidence type="ECO:0000313" key="2">
    <source>
        <dbReference type="EMBL" id="MBO8444399.1"/>
    </source>
</evidence>
<keyword evidence="1" id="KW-0732">Signal</keyword>
<dbReference type="EMBL" id="JADIMO010000021">
    <property type="protein sequence ID" value="MBO8444399.1"/>
    <property type="molecule type" value="Genomic_DNA"/>
</dbReference>